<keyword evidence="2" id="KW-1185">Reference proteome</keyword>
<dbReference type="Proteomes" id="UP000092445">
    <property type="component" value="Unassembled WGS sequence"/>
</dbReference>
<evidence type="ECO:0000313" key="2">
    <source>
        <dbReference type="Proteomes" id="UP000092445"/>
    </source>
</evidence>
<name>A0A1A9ZA47_GLOPL</name>
<reference evidence="2" key="1">
    <citation type="submission" date="2014-03" db="EMBL/GenBank/DDBJ databases">
        <authorList>
            <person name="Aksoy S."/>
            <person name="Warren W."/>
            <person name="Wilson R.K."/>
        </authorList>
    </citation>
    <scope>NUCLEOTIDE SEQUENCE [LARGE SCALE GENOMIC DNA]</scope>
    <source>
        <strain evidence="2">IAEA</strain>
    </source>
</reference>
<proteinExistence type="predicted"/>
<protein>
    <submittedName>
        <fullName evidence="1">Uncharacterized protein</fullName>
    </submittedName>
</protein>
<dbReference type="VEuPathDB" id="VectorBase:GPAI008312"/>
<evidence type="ECO:0000313" key="1">
    <source>
        <dbReference type="EnsemblMetazoa" id="GPAI008312-PA"/>
    </source>
</evidence>
<organism evidence="1 2">
    <name type="scientific">Glossina pallidipes</name>
    <name type="common">Tsetse fly</name>
    <dbReference type="NCBI Taxonomy" id="7398"/>
    <lineage>
        <taxon>Eukaryota</taxon>
        <taxon>Metazoa</taxon>
        <taxon>Ecdysozoa</taxon>
        <taxon>Arthropoda</taxon>
        <taxon>Hexapoda</taxon>
        <taxon>Insecta</taxon>
        <taxon>Pterygota</taxon>
        <taxon>Neoptera</taxon>
        <taxon>Endopterygota</taxon>
        <taxon>Diptera</taxon>
        <taxon>Brachycera</taxon>
        <taxon>Muscomorpha</taxon>
        <taxon>Hippoboscoidea</taxon>
        <taxon>Glossinidae</taxon>
        <taxon>Glossina</taxon>
    </lineage>
</organism>
<dbReference type="EnsemblMetazoa" id="GPAI008312-RA">
    <property type="protein sequence ID" value="GPAI008312-PA"/>
    <property type="gene ID" value="GPAI008312"/>
</dbReference>
<dbReference type="AlphaFoldDB" id="A0A1A9ZA47"/>
<reference evidence="1" key="2">
    <citation type="submission" date="2020-05" db="UniProtKB">
        <authorList>
            <consortium name="EnsemblMetazoa"/>
        </authorList>
    </citation>
    <scope>IDENTIFICATION</scope>
    <source>
        <strain evidence="1">IAEA</strain>
    </source>
</reference>
<sequence length="86" mass="9707">MQKEKGMHVKANGKEISTRTVTVAAAPFNSIKILDCERFNQLEISFAPSNKGCVHTKHACNTRKTNAQLRRRRIPNMRPNGTPEKC</sequence>
<accession>A0A1A9ZA47</accession>